<evidence type="ECO:0000256" key="2">
    <source>
        <dbReference type="ARBA" id="ARBA00022670"/>
    </source>
</evidence>
<keyword evidence="1" id="KW-0690">Ribosome biogenesis</keyword>
<organism evidence="5">
    <name type="scientific">Myoviridae sp. ctRrG7</name>
    <dbReference type="NCBI Taxonomy" id="2825106"/>
    <lineage>
        <taxon>Viruses</taxon>
        <taxon>Duplodnaviria</taxon>
        <taxon>Heunggongvirae</taxon>
        <taxon>Uroviricota</taxon>
        <taxon>Caudoviricetes</taxon>
    </lineage>
</organism>
<dbReference type="CDD" id="cd16332">
    <property type="entry name" value="Prp-like"/>
    <property type="match status" value="1"/>
</dbReference>
<dbReference type="EMBL" id="BK015377">
    <property type="protein sequence ID" value="DAE03887.1"/>
    <property type="molecule type" value="Genomic_DNA"/>
</dbReference>
<protein>
    <submittedName>
        <fullName evidence="5">Cysteine protease</fullName>
    </submittedName>
</protein>
<dbReference type="Gene3D" id="3.30.70.1490">
    <property type="entry name" value="Cysteine protease Prp"/>
    <property type="match status" value="1"/>
</dbReference>
<evidence type="ECO:0000313" key="5">
    <source>
        <dbReference type="EMBL" id="DAE03887.1"/>
    </source>
</evidence>
<dbReference type="InterPro" id="IPR007422">
    <property type="entry name" value="Peptidase_Prp"/>
</dbReference>
<dbReference type="SUPFAM" id="SSF118010">
    <property type="entry name" value="TM1457-like"/>
    <property type="match status" value="1"/>
</dbReference>
<dbReference type="GO" id="GO:0006508">
    <property type="term" value="P:proteolysis"/>
    <property type="evidence" value="ECO:0007669"/>
    <property type="project" value="UniProtKB-KW"/>
</dbReference>
<keyword evidence="4" id="KW-0788">Thiol protease</keyword>
<accession>A0A8S5P9M7</accession>
<evidence type="ECO:0000256" key="1">
    <source>
        <dbReference type="ARBA" id="ARBA00022517"/>
    </source>
</evidence>
<dbReference type="GO" id="GO:0042254">
    <property type="term" value="P:ribosome biogenesis"/>
    <property type="evidence" value="ECO:0007669"/>
    <property type="project" value="UniProtKB-KW"/>
</dbReference>
<evidence type="ECO:0000256" key="4">
    <source>
        <dbReference type="ARBA" id="ARBA00022807"/>
    </source>
</evidence>
<name>A0A8S5P9M7_9CAUD</name>
<keyword evidence="2 5" id="KW-0645">Protease</keyword>
<sequence>MIRARCGRNRLVMGGHAGYGEHGKDIVCAAASALVYALAEVLQETGRLAEAVMEPGRAEVTGRGECCREFALVRCGLEMLARQYPESVELGRDLPREGGSEWTSGR</sequence>
<reference evidence="5" key="1">
    <citation type="journal article" date="2021" name="Proc. Natl. Acad. Sci. U.S.A.">
        <title>A Catalog of Tens of Thousands of Viruses from Human Metagenomes Reveals Hidden Associations with Chronic Diseases.</title>
        <authorList>
            <person name="Tisza M.J."/>
            <person name="Buck C.B."/>
        </authorList>
    </citation>
    <scope>NUCLEOTIDE SEQUENCE</scope>
    <source>
        <strain evidence="5">CtRrG7</strain>
    </source>
</reference>
<proteinExistence type="predicted"/>
<dbReference type="Pfam" id="PF04327">
    <property type="entry name" value="Peptidase_Prp"/>
    <property type="match status" value="1"/>
</dbReference>
<dbReference type="InterPro" id="IPR036764">
    <property type="entry name" value="Peptidase_Prp_sf"/>
</dbReference>
<evidence type="ECO:0000256" key="3">
    <source>
        <dbReference type="ARBA" id="ARBA00022801"/>
    </source>
</evidence>
<keyword evidence="3" id="KW-0378">Hydrolase</keyword>
<dbReference type="GO" id="GO:0008234">
    <property type="term" value="F:cysteine-type peptidase activity"/>
    <property type="evidence" value="ECO:0007669"/>
    <property type="project" value="UniProtKB-KW"/>
</dbReference>